<accession>A0AAD9L4A0</accession>
<evidence type="ECO:0000313" key="2">
    <source>
        <dbReference type="EMBL" id="KAK2182821.1"/>
    </source>
</evidence>
<dbReference type="AlphaFoldDB" id="A0AAD9L4A0"/>
<feature type="region of interest" description="Disordered" evidence="1">
    <location>
        <begin position="34"/>
        <end position="73"/>
    </location>
</feature>
<organism evidence="2 3">
    <name type="scientific">Ridgeia piscesae</name>
    <name type="common">Tubeworm</name>
    <dbReference type="NCBI Taxonomy" id="27915"/>
    <lineage>
        <taxon>Eukaryota</taxon>
        <taxon>Metazoa</taxon>
        <taxon>Spiralia</taxon>
        <taxon>Lophotrochozoa</taxon>
        <taxon>Annelida</taxon>
        <taxon>Polychaeta</taxon>
        <taxon>Sedentaria</taxon>
        <taxon>Canalipalpata</taxon>
        <taxon>Sabellida</taxon>
        <taxon>Siboglinidae</taxon>
        <taxon>Ridgeia</taxon>
    </lineage>
</organism>
<evidence type="ECO:0000256" key="1">
    <source>
        <dbReference type="SAM" id="MobiDB-lite"/>
    </source>
</evidence>
<proteinExistence type="predicted"/>
<comment type="caution">
    <text evidence="2">The sequence shown here is derived from an EMBL/GenBank/DDBJ whole genome shotgun (WGS) entry which is preliminary data.</text>
</comment>
<protein>
    <submittedName>
        <fullName evidence="2">Uncharacterized protein</fullName>
    </submittedName>
</protein>
<feature type="compositionally biased region" description="Basic and acidic residues" evidence="1">
    <location>
        <begin position="42"/>
        <end position="59"/>
    </location>
</feature>
<name>A0AAD9L4A0_RIDPI</name>
<dbReference type="EMBL" id="JAODUO010000335">
    <property type="protein sequence ID" value="KAK2182821.1"/>
    <property type="molecule type" value="Genomic_DNA"/>
</dbReference>
<reference evidence="2" key="1">
    <citation type="journal article" date="2023" name="Mol. Biol. Evol.">
        <title>Third-Generation Sequencing Reveals the Adaptive Role of the Epigenome in Three Deep-Sea Polychaetes.</title>
        <authorList>
            <person name="Perez M."/>
            <person name="Aroh O."/>
            <person name="Sun Y."/>
            <person name="Lan Y."/>
            <person name="Juniper S.K."/>
            <person name="Young C.R."/>
            <person name="Angers B."/>
            <person name="Qian P.Y."/>
        </authorList>
    </citation>
    <scope>NUCLEOTIDE SEQUENCE</scope>
    <source>
        <strain evidence="2">R07B-5</strain>
    </source>
</reference>
<dbReference type="Proteomes" id="UP001209878">
    <property type="component" value="Unassembled WGS sequence"/>
</dbReference>
<sequence length="145" mass="16526">MTEKRESGRIKDVQQSRVLDLATRRIRQRRALHALEADNFQDDPHSDLKMSKKAPKFEETTISSHSTRKKKKLSTDAFKLRFKKNFAALLEEEMHEVGGLINDHPCSVHSPATDCPLKWQSVVKHGADAMLLFHSNPSDQLSSFS</sequence>
<keyword evidence="3" id="KW-1185">Reference proteome</keyword>
<gene>
    <name evidence="2" type="ORF">NP493_335g04043</name>
</gene>
<evidence type="ECO:0000313" key="3">
    <source>
        <dbReference type="Proteomes" id="UP001209878"/>
    </source>
</evidence>